<dbReference type="AlphaFoldDB" id="W9AKD6"/>
<sequence length="177" mass="20843">MYFPKLDILRINNIKAKYKLNDFLIDSFDSWLANQSELYYDYLNPLEFINDYGINKKLGLSIFSVSSSEEIFISKESSPLLRIKYIVDCPCCDENVNTYYNNKDIPNYEINCYEEQCTNFIPANHPEKINIYFELLENPILDSFENDILSVYEKKPLAPLTASDPDITEELWRLEEN</sequence>
<evidence type="ECO:0000313" key="2">
    <source>
        <dbReference type="Proteomes" id="UP000028863"/>
    </source>
</evidence>
<organism evidence="1 2">
    <name type="scientific">Oceanobacillus picturae</name>
    <dbReference type="NCBI Taxonomy" id="171693"/>
    <lineage>
        <taxon>Bacteria</taxon>
        <taxon>Bacillati</taxon>
        <taxon>Bacillota</taxon>
        <taxon>Bacilli</taxon>
        <taxon>Bacillales</taxon>
        <taxon>Bacillaceae</taxon>
        <taxon>Oceanobacillus</taxon>
    </lineage>
</organism>
<dbReference type="Proteomes" id="UP000028863">
    <property type="component" value="Unassembled WGS sequence"/>
</dbReference>
<dbReference type="EMBL" id="CCAX010000001">
    <property type="protein sequence ID" value="CDO03111.1"/>
    <property type="molecule type" value="Genomic_DNA"/>
</dbReference>
<dbReference type="eggNOG" id="ENOG502ZHB5">
    <property type="taxonomic scope" value="Bacteria"/>
</dbReference>
<reference evidence="1" key="1">
    <citation type="submission" date="2014-03" db="EMBL/GenBank/DDBJ databases">
        <title>Draft genome sequencing of Oceanobacillus picturae strain S1 isolated from human gut.</title>
        <authorList>
            <person name="Croce O."/>
            <person name="Lagier J.C."/>
            <person name="Raoult D."/>
        </authorList>
    </citation>
    <scope>NUCLEOTIDE SEQUENCE [LARGE SCALE GENOMIC DNA]</scope>
    <source>
        <strain evidence="1">S1</strain>
    </source>
</reference>
<name>W9AKD6_9BACI</name>
<accession>W9AKD6</accession>
<reference evidence="1" key="2">
    <citation type="submission" date="2014-03" db="EMBL/GenBank/DDBJ databases">
        <authorList>
            <person name="Urmite Genomes"/>
        </authorList>
    </citation>
    <scope>NUCLEOTIDE SEQUENCE</scope>
    <source>
        <strain evidence="1">S1</strain>
    </source>
</reference>
<comment type="caution">
    <text evidence="1">The sequence shown here is derived from an EMBL/GenBank/DDBJ whole genome shotgun (WGS) entry which is preliminary data.</text>
</comment>
<protein>
    <submittedName>
        <fullName evidence="1">Uncharacterized protein</fullName>
    </submittedName>
</protein>
<keyword evidence="2" id="KW-1185">Reference proteome</keyword>
<dbReference type="STRING" id="171693.BN988_01611"/>
<dbReference type="RefSeq" id="WP_036574773.1">
    <property type="nucleotide sequence ID" value="NZ_CABLBW010000001.1"/>
</dbReference>
<gene>
    <name evidence="1" type="ORF">BN988_01611</name>
</gene>
<proteinExistence type="predicted"/>
<evidence type="ECO:0000313" key="1">
    <source>
        <dbReference type="EMBL" id="CDO03111.1"/>
    </source>
</evidence>